<proteinExistence type="predicted"/>
<gene>
    <name evidence="1" type="ORF">QLX08_004519</name>
</gene>
<accession>A0AAW1A449</accession>
<organism evidence="1 2">
    <name type="scientific">Tetragonisca angustula</name>
    <dbReference type="NCBI Taxonomy" id="166442"/>
    <lineage>
        <taxon>Eukaryota</taxon>
        <taxon>Metazoa</taxon>
        <taxon>Ecdysozoa</taxon>
        <taxon>Arthropoda</taxon>
        <taxon>Hexapoda</taxon>
        <taxon>Insecta</taxon>
        <taxon>Pterygota</taxon>
        <taxon>Neoptera</taxon>
        <taxon>Endopterygota</taxon>
        <taxon>Hymenoptera</taxon>
        <taxon>Apocrita</taxon>
        <taxon>Aculeata</taxon>
        <taxon>Apoidea</taxon>
        <taxon>Anthophila</taxon>
        <taxon>Apidae</taxon>
        <taxon>Tetragonisca</taxon>
    </lineage>
</organism>
<evidence type="ECO:0000313" key="1">
    <source>
        <dbReference type="EMBL" id="KAK9303927.1"/>
    </source>
</evidence>
<protein>
    <submittedName>
        <fullName evidence="1">Uncharacterized protein</fullName>
    </submittedName>
</protein>
<dbReference type="Proteomes" id="UP001432146">
    <property type="component" value="Unassembled WGS sequence"/>
</dbReference>
<name>A0AAW1A449_9HYME</name>
<reference evidence="1 2" key="1">
    <citation type="submission" date="2024-05" db="EMBL/GenBank/DDBJ databases">
        <title>The nuclear and mitochondrial genome assemblies of Tetragonisca angustula (Apidae: Meliponini), a tiny yet remarkable pollinator in the Neotropics.</title>
        <authorList>
            <person name="Ferrari R."/>
            <person name="Ricardo P.C."/>
            <person name="Dias F.C."/>
            <person name="Araujo N.S."/>
            <person name="Soares D.O."/>
            <person name="Zhou Q.-S."/>
            <person name="Zhu C.-D."/>
            <person name="Coutinho L."/>
            <person name="Airas M.C."/>
            <person name="Batista T.M."/>
        </authorList>
    </citation>
    <scope>NUCLEOTIDE SEQUENCE [LARGE SCALE GENOMIC DNA]</scope>
    <source>
        <strain evidence="1">ASF017062</strain>
        <tissue evidence="1">Abdomen</tissue>
    </source>
</reference>
<dbReference type="EMBL" id="JAWNGG020000070">
    <property type="protein sequence ID" value="KAK9303927.1"/>
    <property type="molecule type" value="Genomic_DNA"/>
</dbReference>
<dbReference type="AlphaFoldDB" id="A0AAW1A449"/>
<evidence type="ECO:0000313" key="2">
    <source>
        <dbReference type="Proteomes" id="UP001432146"/>
    </source>
</evidence>
<sequence>MPRDAAFVIVHSTDQYCEKVCSPLNLPFHRLNHTTVHARTETRRSGIVTWRHVGRGLTGSRSRLCSQSCFQWSHLASRRSPSPLPCLP</sequence>
<keyword evidence="2" id="KW-1185">Reference proteome</keyword>
<comment type="caution">
    <text evidence="1">The sequence shown here is derived from an EMBL/GenBank/DDBJ whole genome shotgun (WGS) entry which is preliminary data.</text>
</comment>